<sequence>MSSYDLIEINKLKKKFESNFLLQKKLINDFKFKNKFAESDNFSLQRIYDGFPVFYTVHNDESALTIRANELYNGGILGLNLSGSKILVGVWDGGKVRSTHREFSESRIFLGDNHDVLSNHATHVTGTIISAGVEPRSRGIAYKASAKTYYWDSDLVEMTSFGADGYLVSNHSYGYTITSFPNWRFGSYDQSSLDFDLISELLPYYQIVVSAGNSRNASHPQVSLKQGYDMLTGIALSKNCLTVAAVNHVSKYEGAGSVIMSSFSNYGPPDDGRVKPDIASKGVNVYSTVSSSDDAYDGSYSGTSMAAPAITGLISLLQEHHYKLYGKYMKAATIRGLICHTADEAGSNDGPDYEFGWGLANAGNSAKLISNKDASSVIQEVLLFDKEVFQKEIQISKVQDLSVSLSWTDPAGSVNKSGIEDNRVSKLVNDLDIVVVRDGQTFYPWKLDPLEPTKAATNNSDNLVDNVEKILIKNALPGVYQIKVSHKGTLLKGDQEFSLIADAANGLTLSSNDFAVEKSIQIFPNPAQDFVSFSLPSEFNLKSIKVYDVLGKEVLSTDEFSNNQLRIGSLNKGVYLITFVSDATTVTSKFIKE</sequence>
<evidence type="ECO:0000256" key="4">
    <source>
        <dbReference type="ARBA" id="ARBA00022801"/>
    </source>
</evidence>
<dbReference type="PROSITE" id="PS51892">
    <property type="entry name" value="SUBTILASE"/>
    <property type="match status" value="1"/>
</dbReference>
<dbReference type="PANTHER" id="PTHR43399">
    <property type="entry name" value="SUBTILISIN-RELATED"/>
    <property type="match status" value="1"/>
</dbReference>
<dbReference type="Pfam" id="PF18962">
    <property type="entry name" value="Por_Secre_tail"/>
    <property type="match status" value="1"/>
</dbReference>
<dbReference type="Gene3D" id="2.60.120.380">
    <property type="match status" value="1"/>
</dbReference>
<keyword evidence="5 6" id="KW-0720">Serine protease</keyword>
<dbReference type="SUPFAM" id="SSF52743">
    <property type="entry name" value="Subtilisin-like"/>
    <property type="match status" value="1"/>
</dbReference>
<dbReference type="InterPro" id="IPR026444">
    <property type="entry name" value="Secre_tail"/>
</dbReference>
<dbReference type="AlphaFoldDB" id="A0A199XN71"/>
<dbReference type="EC" id="3.4.21.110" evidence="9"/>
<dbReference type="GO" id="GO:0006508">
    <property type="term" value="P:proteolysis"/>
    <property type="evidence" value="ECO:0007669"/>
    <property type="project" value="UniProtKB-KW"/>
</dbReference>
<dbReference type="PATRIC" id="fig|29536.5.peg.2883"/>
<dbReference type="PANTHER" id="PTHR43399:SF4">
    <property type="entry name" value="CELL WALL-ASSOCIATED PROTEASE"/>
    <property type="match status" value="1"/>
</dbReference>
<feature type="domain" description="Secretion system C-terminal sorting" evidence="8">
    <location>
        <begin position="522"/>
        <end position="591"/>
    </location>
</feature>
<dbReference type="PROSITE" id="PS00138">
    <property type="entry name" value="SUBTILASE_SER"/>
    <property type="match status" value="1"/>
</dbReference>
<dbReference type="EMBL" id="JMTM01000074">
    <property type="protein sequence ID" value="OAZ02804.1"/>
    <property type="molecule type" value="Genomic_DNA"/>
</dbReference>
<dbReference type="InterPro" id="IPR015500">
    <property type="entry name" value="Peptidase_S8_subtilisin-rel"/>
</dbReference>
<organism evidence="9 10">
    <name type="scientific">Flavobacterium succinicans</name>
    <dbReference type="NCBI Taxonomy" id="29536"/>
    <lineage>
        <taxon>Bacteria</taxon>
        <taxon>Pseudomonadati</taxon>
        <taxon>Bacteroidota</taxon>
        <taxon>Flavobacteriia</taxon>
        <taxon>Flavobacteriales</taxon>
        <taxon>Flavobacteriaceae</taxon>
        <taxon>Flavobacterium</taxon>
    </lineage>
</organism>
<dbReference type="SUPFAM" id="SSF49785">
    <property type="entry name" value="Galactose-binding domain-like"/>
    <property type="match status" value="1"/>
</dbReference>
<feature type="domain" description="Peptidase S8/S53" evidence="7">
    <location>
        <begin position="112"/>
        <end position="358"/>
    </location>
</feature>
<feature type="active site" description="Charge relay system" evidence="6">
    <location>
        <position position="92"/>
    </location>
</feature>
<gene>
    <name evidence="9" type="primary">scpA_2</name>
    <name evidence="9" type="ORF">FLB_27780</name>
</gene>
<dbReference type="InterPro" id="IPR008979">
    <property type="entry name" value="Galactose-bd-like_sf"/>
</dbReference>
<dbReference type="InterPro" id="IPR051048">
    <property type="entry name" value="Peptidase_S8/S53_subtilisin"/>
</dbReference>
<dbReference type="Pfam" id="PF00082">
    <property type="entry name" value="Peptidase_S8"/>
    <property type="match status" value="1"/>
</dbReference>
<protein>
    <submittedName>
        <fullName evidence="9">C5a peptidase</fullName>
        <ecNumber evidence="9">3.4.21.110</ecNumber>
    </submittedName>
</protein>
<comment type="caution">
    <text evidence="9">The sequence shown here is derived from an EMBL/GenBank/DDBJ whole genome shotgun (WGS) entry which is preliminary data.</text>
</comment>
<keyword evidence="4 6" id="KW-0378">Hydrolase</keyword>
<dbReference type="NCBIfam" id="TIGR04183">
    <property type="entry name" value="Por_Secre_tail"/>
    <property type="match status" value="1"/>
</dbReference>
<keyword evidence="3" id="KW-0732">Signal</keyword>
<evidence type="ECO:0000313" key="9">
    <source>
        <dbReference type="EMBL" id="OAZ02804.1"/>
    </source>
</evidence>
<accession>A0A199XN71</accession>
<dbReference type="Proteomes" id="UP000093807">
    <property type="component" value="Unassembled WGS sequence"/>
</dbReference>
<feature type="active site" description="Charge relay system" evidence="6">
    <location>
        <position position="120"/>
    </location>
</feature>
<dbReference type="InterPro" id="IPR034058">
    <property type="entry name" value="TagA/B/C/D_pept_dom"/>
</dbReference>
<evidence type="ECO:0000256" key="6">
    <source>
        <dbReference type="PROSITE-ProRule" id="PRU01240"/>
    </source>
</evidence>
<keyword evidence="2 6" id="KW-0645">Protease</keyword>
<feature type="active site" description="Charge relay system" evidence="6">
    <location>
        <position position="304"/>
    </location>
</feature>
<name>A0A199XN71_9FLAO</name>
<dbReference type="Gene3D" id="3.40.50.200">
    <property type="entry name" value="Peptidase S8/S53 domain"/>
    <property type="match status" value="1"/>
</dbReference>
<evidence type="ECO:0000256" key="2">
    <source>
        <dbReference type="ARBA" id="ARBA00022670"/>
    </source>
</evidence>
<evidence type="ECO:0000256" key="3">
    <source>
        <dbReference type="ARBA" id="ARBA00022729"/>
    </source>
</evidence>
<evidence type="ECO:0000256" key="1">
    <source>
        <dbReference type="ARBA" id="ARBA00011073"/>
    </source>
</evidence>
<evidence type="ECO:0000313" key="10">
    <source>
        <dbReference type="Proteomes" id="UP000093807"/>
    </source>
</evidence>
<reference evidence="9 10" key="1">
    <citation type="submission" date="2016-06" db="EMBL/GenBank/DDBJ databases">
        <title>Draft genome sequence of Flavobacterium succinicans strain DD5b.</title>
        <authorList>
            <person name="Poehlein A."/>
            <person name="Daniel R."/>
            <person name="Simeonova D.D."/>
        </authorList>
    </citation>
    <scope>NUCLEOTIDE SEQUENCE [LARGE SCALE GENOMIC DNA]</scope>
    <source>
        <strain evidence="9 10">DD5b</strain>
    </source>
</reference>
<dbReference type="InterPro" id="IPR036852">
    <property type="entry name" value="Peptidase_S8/S53_dom_sf"/>
</dbReference>
<dbReference type="GO" id="GO:0004252">
    <property type="term" value="F:serine-type endopeptidase activity"/>
    <property type="evidence" value="ECO:0007669"/>
    <property type="project" value="UniProtKB-UniRule"/>
</dbReference>
<dbReference type="CDD" id="cd04842">
    <property type="entry name" value="Peptidases_S8_Kp43_protease"/>
    <property type="match status" value="1"/>
</dbReference>
<keyword evidence="10" id="KW-1185">Reference proteome</keyword>
<dbReference type="InterPro" id="IPR023828">
    <property type="entry name" value="Peptidase_S8_Ser-AS"/>
</dbReference>
<evidence type="ECO:0000259" key="8">
    <source>
        <dbReference type="Pfam" id="PF18962"/>
    </source>
</evidence>
<evidence type="ECO:0000259" key="7">
    <source>
        <dbReference type="Pfam" id="PF00082"/>
    </source>
</evidence>
<comment type="similarity">
    <text evidence="1 6">Belongs to the peptidase S8 family.</text>
</comment>
<evidence type="ECO:0000256" key="5">
    <source>
        <dbReference type="ARBA" id="ARBA00022825"/>
    </source>
</evidence>
<dbReference type="InterPro" id="IPR000209">
    <property type="entry name" value="Peptidase_S8/S53_dom"/>
</dbReference>
<proteinExistence type="inferred from homology"/>
<dbReference type="PRINTS" id="PR00723">
    <property type="entry name" value="SUBTILISIN"/>
</dbReference>